<dbReference type="InterPro" id="IPR029044">
    <property type="entry name" value="Nucleotide-diphossugar_trans"/>
</dbReference>
<dbReference type="PANTHER" id="PTHR43584:SF8">
    <property type="entry name" value="N-ACETYLMURAMATE ALPHA-1-PHOSPHATE URIDYLYLTRANSFERASE"/>
    <property type="match status" value="1"/>
</dbReference>
<protein>
    <recommendedName>
        <fullName evidence="5">Bifunctional protein GlmU</fullName>
        <ecNumber evidence="3">2.3.1.157</ecNumber>
        <ecNumber evidence="4">2.7.7.23</ecNumber>
    </recommendedName>
</protein>
<dbReference type="EC" id="2.3.1.157" evidence="3"/>
<keyword evidence="15" id="KW-1185">Reference proteome</keyword>
<dbReference type="InterPro" id="IPR050065">
    <property type="entry name" value="GlmU-like"/>
</dbReference>
<name>A0ABD6DV44_9EURY</name>
<dbReference type="GO" id="GO:0019134">
    <property type="term" value="F:glucosamine-1-phosphate N-acetyltransferase activity"/>
    <property type="evidence" value="ECO:0007669"/>
    <property type="project" value="UniProtKB-EC"/>
</dbReference>
<evidence type="ECO:0000313" key="14">
    <source>
        <dbReference type="EMBL" id="MFD1686127.1"/>
    </source>
</evidence>
<organism evidence="14 15">
    <name type="scientific">Halobellus litoreus</name>
    <dbReference type="NCBI Taxonomy" id="755310"/>
    <lineage>
        <taxon>Archaea</taxon>
        <taxon>Methanobacteriati</taxon>
        <taxon>Methanobacteriota</taxon>
        <taxon>Stenosarchaea group</taxon>
        <taxon>Halobacteria</taxon>
        <taxon>Halobacteriales</taxon>
        <taxon>Haloferacaceae</taxon>
        <taxon>Halobellus</taxon>
    </lineage>
</organism>
<proteinExistence type="predicted"/>
<keyword evidence="8" id="KW-0511">Multifunctional enzyme</keyword>
<accession>A0ABD6DV44</accession>
<dbReference type="Pfam" id="PF00483">
    <property type="entry name" value="NTP_transferase"/>
    <property type="match status" value="1"/>
</dbReference>
<dbReference type="CDD" id="cd04181">
    <property type="entry name" value="NTP_transferase"/>
    <property type="match status" value="1"/>
</dbReference>
<comment type="catalytic activity">
    <reaction evidence="11">
        <text>N-acetyl-alpha-D-glucosamine 1-phosphate + UTP + H(+) = UDP-N-acetyl-alpha-D-glucosamine + diphosphate</text>
        <dbReference type="Rhea" id="RHEA:13509"/>
        <dbReference type="ChEBI" id="CHEBI:15378"/>
        <dbReference type="ChEBI" id="CHEBI:33019"/>
        <dbReference type="ChEBI" id="CHEBI:46398"/>
        <dbReference type="ChEBI" id="CHEBI:57705"/>
        <dbReference type="ChEBI" id="CHEBI:57776"/>
        <dbReference type="EC" id="2.7.7.23"/>
    </reaction>
</comment>
<dbReference type="InterPro" id="IPR056729">
    <property type="entry name" value="GMPPB_C"/>
</dbReference>
<dbReference type="EC" id="2.7.7.23" evidence="4"/>
<evidence type="ECO:0000259" key="13">
    <source>
        <dbReference type="Pfam" id="PF25087"/>
    </source>
</evidence>
<evidence type="ECO:0000256" key="8">
    <source>
        <dbReference type="ARBA" id="ARBA00023268"/>
    </source>
</evidence>
<evidence type="ECO:0000256" key="6">
    <source>
        <dbReference type="ARBA" id="ARBA00022679"/>
    </source>
</evidence>
<dbReference type="InterPro" id="IPR011004">
    <property type="entry name" value="Trimer_LpxA-like_sf"/>
</dbReference>
<evidence type="ECO:0000256" key="10">
    <source>
        <dbReference type="ARBA" id="ARBA00048247"/>
    </source>
</evidence>
<evidence type="ECO:0000256" key="11">
    <source>
        <dbReference type="ARBA" id="ARBA00048493"/>
    </source>
</evidence>
<gene>
    <name evidence="14" type="ORF">ACFSAS_10940</name>
</gene>
<evidence type="ECO:0000256" key="5">
    <source>
        <dbReference type="ARBA" id="ARBA00013414"/>
    </source>
</evidence>
<dbReference type="Gene3D" id="2.160.10.10">
    <property type="entry name" value="Hexapeptide repeat proteins"/>
    <property type="match status" value="1"/>
</dbReference>
<dbReference type="AlphaFoldDB" id="A0ABD6DV44"/>
<dbReference type="SUPFAM" id="SSF51161">
    <property type="entry name" value="Trimeric LpxA-like enzymes"/>
    <property type="match status" value="1"/>
</dbReference>
<dbReference type="RefSeq" id="WP_256308754.1">
    <property type="nucleotide sequence ID" value="NZ_JANHAW010000003.1"/>
</dbReference>
<feature type="domain" description="Mannose-1-phosphate guanyltransferase C-terminal" evidence="13">
    <location>
        <begin position="244"/>
        <end position="325"/>
    </location>
</feature>
<dbReference type="InterPro" id="IPR005835">
    <property type="entry name" value="NTP_transferase_dom"/>
</dbReference>
<comment type="catalytic activity">
    <reaction evidence="10">
        <text>alpha-D-glucosamine 1-phosphate + acetyl-CoA = N-acetyl-alpha-D-glucosamine 1-phosphate + CoA + H(+)</text>
        <dbReference type="Rhea" id="RHEA:13725"/>
        <dbReference type="ChEBI" id="CHEBI:15378"/>
        <dbReference type="ChEBI" id="CHEBI:57287"/>
        <dbReference type="ChEBI" id="CHEBI:57288"/>
        <dbReference type="ChEBI" id="CHEBI:57776"/>
        <dbReference type="ChEBI" id="CHEBI:58516"/>
        <dbReference type="EC" id="2.3.1.157"/>
    </reaction>
</comment>
<dbReference type="SUPFAM" id="SSF53448">
    <property type="entry name" value="Nucleotide-diphospho-sugar transferases"/>
    <property type="match status" value="1"/>
</dbReference>
<evidence type="ECO:0000256" key="3">
    <source>
        <dbReference type="ARBA" id="ARBA00012225"/>
    </source>
</evidence>
<dbReference type="Proteomes" id="UP001597092">
    <property type="component" value="Unassembled WGS sequence"/>
</dbReference>
<evidence type="ECO:0000256" key="7">
    <source>
        <dbReference type="ARBA" id="ARBA00022695"/>
    </source>
</evidence>
<evidence type="ECO:0000256" key="2">
    <source>
        <dbReference type="ARBA" id="ARBA00005208"/>
    </source>
</evidence>
<dbReference type="Pfam" id="PF25087">
    <property type="entry name" value="GMPPB_C"/>
    <property type="match status" value="1"/>
</dbReference>
<dbReference type="PANTHER" id="PTHR43584">
    <property type="entry name" value="NUCLEOTIDYL TRANSFERASE"/>
    <property type="match status" value="1"/>
</dbReference>
<evidence type="ECO:0000256" key="4">
    <source>
        <dbReference type="ARBA" id="ARBA00012457"/>
    </source>
</evidence>
<dbReference type="GO" id="GO:0003977">
    <property type="term" value="F:UDP-N-acetylglucosamine diphosphorylase activity"/>
    <property type="evidence" value="ECO:0007669"/>
    <property type="project" value="UniProtKB-EC"/>
</dbReference>
<keyword evidence="7" id="KW-0548">Nucleotidyltransferase</keyword>
<reference evidence="14 15" key="1">
    <citation type="journal article" date="2019" name="Int. J. Syst. Evol. Microbiol.">
        <title>The Global Catalogue of Microorganisms (GCM) 10K type strain sequencing project: providing services to taxonomists for standard genome sequencing and annotation.</title>
        <authorList>
            <consortium name="The Broad Institute Genomics Platform"/>
            <consortium name="The Broad Institute Genome Sequencing Center for Infectious Disease"/>
            <person name="Wu L."/>
            <person name="Ma J."/>
        </authorList>
    </citation>
    <scope>NUCLEOTIDE SEQUENCE [LARGE SCALE GENOMIC DNA]</scope>
    <source>
        <strain evidence="14 15">CGMCC 1.10387</strain>
    </source>
</reference>
<evidence type="ECO:0000256" key="1">
    <source>
        <dbReference type="ARBA" id="ARBA00005166"/>
    </source>
</evidence>
<keyword evidence="6" id="KW-0808">Transferase</keyword>
<evidence type="ECO:0000259" key="12">
    <source>
        <dbReference type="Pfam" id="PF00483"/>
    </source>
</evidence>
<feature type="domain" description="Nucleotidyl transferase" evidence="12">
    <location>
        <begin position="7"/>
        <end position="201"/>
    </location>
</feature>
<comment type="caution">
    <text evidence="14">The sequence shown here is derived from an EMBL/GenBank/DDBJ whole genome shotgun (WGS) entry which is preliminary data.</text>
</comment>
<evidence type="ECO:0000256" key="9">
    <source>
        <dbReference type="ARBA" id="ARBA00023315"/>
    </source>
</evidence>
<dbReference type="EMBL" id="JBHUDP010000003">
    <property type="protein sequence ID" value="MFD1686127.1"/>
    <property type="molecule type" value="Genomic_DNA"/>
</dbReference>
<keyword evidence="9" id="KW-0012">Acyltransferase</keyword>
<comment type="pathway">
    <text evidence="2">Nucleotide-sugar biosynthesis; UDP-N-acetyl-alpha-D-glucosamine biosynthesis; UDP-N-acetyl-alpha-D-glucosamine from N-acetyl-alpha-D-glucosamine 1-phosphate: step 1/1.</text>
</comment>
<sequence>MTSIDQAVVLAAGEGRRIRPLTRYQPKPMLRIAGRPILEYPLDALADNDVESVVLVVGHAKNRIQNHFESSYRDLEITYVTQSTQLGSGHALQTAEEYTDEEFLVVNGDNVIDAAMVRETVDRYVDSAAAACLAVAASKRTAEYGTVGIRDGVVERIDEDGHGGSARVNTGVYAFDRQIFHALDRTDFEDGERPLTGAIDELAGDVVAATPNGVWFDPSYPWDLLSTNRTLIYSHSELVAADSPVDESARVHDSAVVGENVLIGPDCKVSAGAVVSDGTCLHASTIVGENTVLEGSIVGPDSRVGSNAVLRDTIVGGGATIGDGTVSPGRSATLVVDGTEYVDRRLGGVVADRATVGSNVTVRPGCRIGPRGMIASGVDLRNDVSEGAEVLG</sequence>
<comment type="pathway">
    <text evidence="1">Nucleotide-sugar biosynthesis; UDP-N-acetyl-alpha-D-glucosamine biosynthesis; N-acetyl-alpha-D-glucosamine 1-phosphate from alpha-D-glucosamine 6-phosphate (route II): step 2/2.</text>
</comment>
<evidence type="ECO:0000313" key="15">
    <source>
        <dbReference type="Proteomes" id="UP001597092"/>
    </source>
</evidence>
<dbReference type="Gene3D" id="3.90.550.10">
    <property type="entry name" value="Spore Coat Polysaccharide Biosynthesis Protein SpsA, Chain A"/>
    <property type="match status" value="1"/>
</dbReference>